<gene>
    <name evidence="1" type="ORF">Patl1_24658</name>
</gene>
<name>A0ACC1A015_9ROSI</name>
<evidence type="ECO:0000313" key="2">
    <source>
        <dbReference type="Proteomes" id="UP001164250"/>
    </source>
</evidence>
<accession>A0ACC1A015</accession>
<protein>
    <submittedName>
        <fullName evidence="1">Uncharacterized protein</fullName>
    </submittedName>
</protein>
<dbReference type="EMBL" id="CM047909">
    <property type="protein sequence ID" value="KAJ0079703.1"/>
    <property type="molecule type" value="Genomic_DNA"/>
</dbReference>
<sequence>MRDQSSHCTLLFVKLSEPTWTTDQALWLRKPWARANKFEFVIKCSASVEIETLQFEVSTYFKMGDIVPIYYHIIAFICTVGATALAVFHIYRHLLNYTEPTYQRYIVPHHFYGPSLHFPEVYALMSFLALVLPDSAIYFNSIREV</sequence>
<comment type="caution">
    <text evidence="1">The sequence shown here is derived from an EMBL/GenBank/DDBJ whole genome shotgun (WGS) entry which is preliminary data.</text>
</comment>
<keyword evidence="2" id="KW-1185">Reference proteome</keyword>
<proteinExistence type="predicted"/>
<reference evidence="2" key="1">
    <citation type="journal article" date="2023" name="G3 (Bethesda)">
        <title>Genome assembly and association tests identify interacting loci associated with vigor, precocity, and sex in interspecific pistachio rootstocks.</title>
        <authorList>
            <person name="Palmer W."/>
            <person name="Jacygrad E."/>
            <person name="Sagayaradj S."/>
            <person name="Cavanaugh K."/>
            <person name="Han R."/>
            <person name="Bertier L."/>
            <person name="Beede B."/>
            <person name="Kafkas S."/>
            <person name="Golino D."/>
            <person name="Preece J."/>
            <person name="Michelmore R."/>
        </authorList>
    </citation>
    <scope>NUCLEOTIDE SEQUENCE [LARGE SCALE GENOMIC DNA]</scope>
</reference>
<organism evidence="1 2">
    <name type="scientific">Pistacia atlantica</name>
    <dbReference type="NCBI Taxonomy" id="434234"/>
    <lineage>
        <taxon>Eukaryota</taxon>
        <taxon>Viridiplantae</taxon>
        <taxon>Streptophyta</taxon>
        <taxon>Embryophyta</taxon>
        <taxon>Tracheophyta</taxon>
        <taxon>Spermatophyta</taxon>
        <taxon>Magnoliopsida</taxon>
        <taxon>eudicotyledons</taxon>
        <taxon>Gunneridae</taxon>
        <taxon>Pentapetalae</taxon>
        <taxon>rosids</taxon>
        <taxon>malvids</taxon>
        <taxon>Sapindales</taxon>
        <taxon>Anacardiaceae</taxon>
        <taxon>Pistacia</taxon>
    </lineage>
</organism>
<evidence type="ECO:0000313" key="1">
    <source>
        <dbReference type="EMBL" id="KAJ0079703.1"/>
    </source>
</evidence>
<dbReference type="Proteomes" id="UP001164250">
    <property type="component" value="Chromosome 13"/>
</dbReference>